<dbReference type="RefSeq" id="WP_107585910.1">
    <property type="nucleotide sequence ID" value="NZ_PZJJ01000031.1"/>
</dbReference>
<evidence type="ECO:0008006" key="3">
    <source>
        <dbReference type="Google" id="ProtNLM"/>
    </source>
</evidence>
<keyword evidence="2" id="KW-1185">Reference proteome</keyword>
<dbReference type="PROSITE" id="PS51257">
    <property type="entry name" value="PROKAR_LIPOPROTEIN"/>
    <property type="match status" value="1"/>
</dbReference>
<dbReference type="EMBL" id="PZJJ01000031">
    <property type="protein sequence ID" value="PTL37840.1"/>
    <property type="molecule type" value="Genomic_DNA"/>
</dbReference>
<dbReference type="AlphaFoldDB" id="A0A2T4U364"/>
<proteinExistence type="predicted"/>
<dbReference type="Proteomes" id="UP000240509">
    <property type="component" value="Unassembled WGS sequence"/>
</dbReference>
<comment type="caution">
    <text evidence="1">The sequence shown here is derived from an EMBL/GenBank/DDBJ whole genome shotgun (WGS) entry which is preliminary data.</text>
</comment>
<organism evidence="1 2">
    <name type="scientific">Alkalicoccus saliphilus</name>
    <dbReference type="NCBI Taxonomy" id="200989"/>
    <lineage>
        <taxon>Bacteria</taxon>
        <taxon>Bacillati</taxon>
        <taxon>Bacillota</taxon>
        <taxon>Bacilli</taxon>
        <taxon>Bacillales</taxon>
        <taxon>Bacillaceae</taxon>
        <taxon>Alkalicoccus</taxon>
    </lineage>
</organism>
<evidence type="ECO:0000313" key="2">
    <source>
        <dbReference type="Proteomes" id="UP000240509"/>
    </source>
</evidence>
<evidence type="ECO:0000313" key="1">
    <source>
        <dbReference type="EMBL" id="PTL37840.1"/>
    </source>
</evidence>
<protein>
    <recommendedName>
        <fullName evidence="3">Lipoprotein</fullName>
    </recommendedName>
</protein>
<dbReference type="OrthoDB" id="2968843at2"/>
<reference evidence="1 2" key="1">
    <citation type="submission" date="2018-03" db="EMBL/GenBank/DDBJ databases">
        <title>Alkalicoccus saliphilus sp. nov., isolated from a mineral pool.</title>
        <authorList>
            <person name="Zhao B."/>
        </authorList>
    </citation>
    <scope>NUCLEOTIDE SEQUENCE [LARGE SCALE GENOMIC DNA]</scope>
    <source>
        <strain evidence="1 2">6AG</strain>
    </source>
</reference>
<name>A0A2T4U364_9BACI</name>
<gene>
    <name evidence="1" type="ORF">C6Y45_14280</name>
</gene>
<sequence>MRYVFLLLPIFLLAACQDEPPELTMETEESSASGILGSYSWSWWGGGTEQSGSLPNETIHQMDVETITAAPGEAAELTFADNSSPAVQADTWDEDGPADRLDIEDGRLILPEEPGTYPMDVFADWPDSHNSAHYTFLVEVEE</sequence>
<accession>A0A2T4U364</accession>